<comment type="function">
    <text evidence="12">Component of the PAM complex, a complex required for the translocation of transit peptide-containing proteins from the inner membrane into the mitochondrial matrix in an ATP-dependent manner.</text>
</comment>
<keyword evidence="9 12" id="KW-0811">Translocation</keyword>
<evidence type="ECO:0000256" key="13">
    <source>
        <dbReference type="SAM" id="MobiDB-lite"/>
    </source>
</evidence>
<evidence type="ECO:0000256" key="7">
    <source>
        <dbReference type="ARBA" id="ARBA00022946"/>
    </source>
</evidence>
<feature type="transmembrane region" description="Helical" evidence="12">
    <location>
        <begin position="67"/>
        <end position="88"/>
    </location>
</feature>
<evidence type="ECO:0000313" key="14">
    <source>
        <dbReference type="EMBL" id="CEQ39974.1"/>
    </source>
</evidence>
<dbReference type="GO" id="GO:0030150">
    <property type="term" value="P:protein import into mitochondrial matrix"/>
    <property type="evidence" value="ECO:0007669"/>
    <property type="project" value="UniProtKB-UniRule"/>
</dbReference>
<evidence type="ECO:0000256" key="4">
    <source>
        <dbReference type="ARBA" id="ARBA00022692"/>
    </source>
</evidence>
<name>A0A0D6EJ19_SPOSA</name>
<evidence type="ECO:0000313" key="15">
    <source>
        <dbReference type="Proteomes" id="UP000243876"/>
    </source>
</evidence>
<keyword evidence="8 12" id="KW-1133">Transmembrane helix</keyword>
<comment type="subunit">
    <text evidence="12">Component of the PAM complex.</text>
</comment>
<sequence>MSLRPTLLSALPKRPLSAPLRRASPVPSFRPYSSSSRPLAQLTPAEQEAAKSLDWPTYLSLRKSQRIYGLVASVPTTLIGFTAGAGYFATIESDPTDLILGLEPVYAYAAATLGCVGLGWLAGPVVGSAFWRLVHRRVAKAVEAKDKDFFAHISRKRADPTRASVSNPPPDYYAEKVGSLTGYRHWLRDQNVFMRKAAFGQGPDKIV</sequence>
<dbReference type="AlphaFoldDB" id="A0A0D6EJ19"/>
<keyword evidence="4 12" id="KW-0812">Transmembrane</keyword>
<dbReference type="EMBL" id="CENE01000004">
    <property type="protein sequence ID" value="CEQ39974.1"/>
    <property type="molecule type" value="Genomic_DNA"/>
</dbReference>
<dbReference type="Pfam" id="PF08566">
    <property type="entry name" value="Pam17"/>
    <property type="match status" value="1"/>
</dbReference>
<evidence type="ECO:0000256" key="5">
    <source>
        <dbReference type="ARBA" id="ARBA00022792"/>
    </source>
</evidence>
<feature type="compositionally biased region" description="Low complexity" evidence="13">
    <location>
        <begin position="24"/>
        <end position="38"/>
    </location>
</feature>
<feature type="non-terminal residue" evidence="14">
    <location>
        <position position="1"/>
    </location>
</feature>
<proteinExistence type="inferred from homology"/>
<dbReference type="InterPro" id="IPR013875">
    <property type="entry name" value="Pam17"/>
</dbReference>
<keyword evidence="7" id="KW-0809">Transit peptide</keyword>
<feature type="transmembrane region" description="Helical" evidence="12">
    <location>
        <begin position="108"/>
        <end position="131"/>
    </location>
</feature>
<evidence type="ECO:0000256" key="12">
    <source>
        <dbReference type="RuleBase" id="RU367146"/>
    </source>
</evidence>
<accession>A0A0D6EJ19</accession>
<comment type="similarity">
    <text evidence="2 12">Belongs to the PAM17 family.</text>
</comment>
<evidence type="ECO:0000256" key="2">
    <source>
        <dbReference type="ARBA" id="ARBA00006837"/>
    </source>
</evidence>
<protein>
    <recommendedName>
        <fullName evidence="12">Presequence translocated-associated motor subunit PAM17</fullName>
    </recommendedName>
</protein>
<keyword evidence="10 12" id="KW-0496">Mitochondrion</keyword>
<comment type="subcellular location">
    <subcellularLocation>
        <location evidence="1 12">Mitochondrion inner membrane</location>
        <topology evidence="1 12">Multi-pass membrane protein</topology>
    </subcellularLocation>
</comment>
<evidence type="ECO:0000256" key="3">
    <source>
        <dbReference type="ARBA" id="ARBA00022448"/>
    </source>
</evidence>
<keyword evidence="11 12" id="KW-0472">Membrane</keyword>
<evidence type="ECO:0000256" key="9">
    <source>
        <dbReference type="ARBA" id="ARBA00023010"/>
    </source>
</evidence>
<dbReference type="OrthoDB" id="5970083at2759"/>
<dbReference type="GO" id="GO:0001405">
    <property type="term" value="C:PAM complex, Tim23 associated import motor"/>
    <property type="evidence" value="ECO:0007669"/>
    <property type="project" value="UniProtKB-UniRule"/>
</dbReference>
<dbReference type="PANTHER" id="PTHR28021:SF1">
    <property type="entry name" value="PRESEQUENCE TRANSLOCATED-ASSOCIATED MOTOR SUBUNIT PAM17, MITOCHONDRIAL"/>
    <property type="match status" value="1"/>
</dbReference>
<evidence type="ECO:0000256" key="8">
    <source>
        <dbReference type="ARBA" id="ARBA00022989"/>
    </source>
</evidence>
<evidence type="ECO:0000256" key="1">
    <source>
        <dbReference type="ARBA" id="ARBA00004448"/>
    </source>
</evidence>
<keyword evidence="3 12" id="KW-0813">Transport</keyword>
<organism evidence="14 15">
    <name type="scientific">Sporidiobolus salmonicolor</name>
    <name type="common">Yeast-like fungus</name>
    <name type="synonym">Sporobolomyces salmonicolor</name>
    <dbReference type="NCBI Taxonomy" id="5005"/>
    <lineage>
        <taxon>Eukaryota</taxon>
        <taxon>Fungi</taxon>
        <taxon>Dikarya</taxon>
        <taxon>Basidiomycota</taxon>
        <taxon>Pucciniomycotina</taxon>
        <taxon>Microbotryomycetes</taxon>
        <taxon>Sporidiobolales</taxon>
        <taxon>Sporidiobolaceae</taxon>
        <taxon>Sporobolomyces</taxon>
    </lineage>
</organism>
<evidence type="ECO:0000256" key="10">
    <source>
        <dbReference type="ARBA" id="ARBA00023128"/>
    </source>
</evidence>
<feature type="region of interest" description="Disordered" evidence="13">
    <location>
        <begin position="19"/>
        <end position="39"/>
    </location>
</feature>
<reference evidence="15" key="1">
    <citation type="submission" date="2015-02" db="EMBL/GenBank/DDBJ databases">
        <authorList>
            <person name="Gon?alves P."/>
        </authorList>
    </citation>
    <scope>NUCLEOTIDE SEQUENCE [LARGE SCALE GENOMIC DNA]</scope>
</reference>
<keyword evidence="5 12" id="KW-0999">Mitochondrion inner membrane</keyword>
<gene>
    <name evidence="14" type="primary">SPOSA6832_01541</name>
</gene>
<keyword evidence="15" id="KW-1185">Reference proteome</keyword>
<evidence type="ECO:0000256" key="11">
    <source>
        <dbReference type="ARBA" id="ARBA00023136"/>
    </source>
</evidence>
<keyword evidence="6 12" id="KW-0653">Protein transport</keyword>
<dbReference type="PANTHER" id="PTHR28021">
    <property type="entry name" value="PRESEQUENCE TRANSLOCATED-ASSOCIATED MOTOR SUBUNIT PAM17, MITOCHONDRIAL"/>
    <property type="match status" value="1"/>
</dbReference>
<dbReference type="Proteomes" id="UP000243876">
    <property type="component" value="Unassembled WGS sequence"/>
</dbReference>
<evidence type="ECO:0000256" key="6">
    <source>
        <dbReference type="ARBA" id="ARBA00022927"/>
    </source>
</evidence>